<evidence type="ECO:0000259" key="2">
    <source>
        <dbReference type="Pfam" id="PF01548"/>
    </source>
</evidence>
<dbReference type="EMBL" id="VFPA01000009">
    <property type="protein sequence ID" value="TQM01642.1"/>
    <property type="molecule type" value="Genomic_DNA"/>
</dbReference>
<dbReference type="InterPro" id="IPR047650">
    <property type="entry name" value="Transpos_IS110"/>
</dbReference>
<evidence type="ECO:0000259" key="3">
    <source>
        <dbReference type="Pfam" id="PF02371"/>
    </source>
</evidence>
<sequence>MDRKRTSVGLDVHARSVVACGLDGVTGELSERRLTPDHAELLGWLQALPGPVEVVYEAGPTGFGLARFLTGRGVRCRVAAPSRLQRPSGDRVKTDKRDARHLARLLHLEEIVSIAVPSVEQEAARDLVRAREDVRCDLMSARHRLSKLLLRQGIVYYGGKPWTVNHDLWLRARRRQPVFDQPGLGLAFDIAYDTMPATVARRDRLDTAIAEMATESEFTPVVTRLGCLRGVSTLTAFGLAVEIGDWQRLTGRSIGAYLGLVPTESSSGASRSQGSITKTGNAHARRLLIEAAWHHRRPSRPSVVLRRRQDKAGAAARDRGERANRRLHARWARFDARHKLPVVANTAIARELAGWCWSLAVIDD</sequence>
<feature type="domain" description="Transposase IS116/IS110/IS902 C-terminal" evidence="3">
    <location>
        <begin position="228"/>
        <end position="296"/>
    </location>
</feature>
<feature type="region of interest" description="Disordered" evidence="1">
    <location>
        <begin position="300"/>
        <end position="322"/>
    </location>
</feature>
<dbReference type="NCBIfam" id="NF033542">
    <property type="entry name" value="transpos_IS110"/>
    <property type="match status" value="1"/>
</dbReference>
<dbReference type="PANTHER" id="PTHR33055">
    <property type="entry name" value="TRANSPOSASE FOR INSERTION SEQUENCE ELEMENT IS1111A"/>
    <property type="match status" value="1"/>
</dbReference>
<dbReference type="GO" id="GO:0006313">
    <property type="term" value="P:DNA transposition"/>
    <property type="evidence" value="ECO:0007669"/>
    <property type="project" value="InterPro"/>
</dbReference>
<dbReference type="Proteomes" id="UP000315677">
    <property type="component" value="Unassembled WGS sequence"/>
</dbReference>
<dbReference type="InterPro" id="IPR003346">
    <property type="entry name" value="Transposase_20"/>
</dbReference>
<evidence type="ECO:0000313" key="4">
    <source>
        <dbReference type="EMBL" id="TQM01642.1"/>
    </source>
</evidence>
<comment type="caution">
    <text evidence="4">The sequence shown here is derived from an EMBL/GenBank/DDBJ whole genome shotgun (WGS) entry which is preliminary data.</text>
</comment>
<dbReference type="GO" id="GO:0003677">
    <property type="term" value="F:DNA binding"/>
    <property type="evidence" value="ECO:0007669"/>
    <property type="project" value="InterPro"/>
</dbReference>
<feature type="compositionally biased region" description="Basic residues" evidence="1">
    <location>
        <begin position="300"/>
        <end position="309"/>
    </location>
</feature>
<dbReference type="Pfam" id="PF02371">
    <property type="entry name" value="Transposase_20"/>
    <property type="match status" value="1"/>
</dbReference>
<name>A0A543CX14_9PSEU</name>
<evidence type="ECO:0000256" key="1">
    <source>
        <dbReference type="SAM" id="MobiDB-lite"/>
    </source>
</evidence>
<dbReference type="GO" id="GO:0004803">
    <property type="term" value="F:transposase activity"/>
    <property type="evidence" value="ECO:0007669"/>
    <property type="project" value="InterPro"/>
</dbReference>
<feature type="domain" description="Transposase IS110-like N-terminal" evidence="2">
    <location>
        <begin position="8"/>
        <end position="150"/>
    </location>
</feature>
<dbReference type="InterPro" id="IPR002525">
    <property type="entry name" value="Transp_IS110-like_N"/>
</dbReference>
<keyword evidence="5" id="KW-1185">Reference proteome</keyword>
<proteinExistence type="predicted"/>
<protein>
    <submittedName>
        <fullName evidence="4">Transposase</fullName>
    </submittedName>
</protein>
<evidence type="ECO:0000313" key="5">
    <source>
        <dbReference type="Proteomes" id="UP000315677"/>
    </source>
</evidence>
<accession>A0A543CX14</accession>
<dbReference type="AlphaFoldDB" id="A0A543CX14"/>
<gene>
    <name evidence="4" type="ORF">FB558_8538</name>
</gene>
<reference evidence="4 5" key="1">
    <citation type="submission" date="2019-06" db="EMBL/GenBank/DDBJ databases">
        <title>Sequencing the genomes of 1000 actinobacteria strains.</title>
        <authorList>
            <person name="Klenk H.-P."/>
        </authorList>
    </citation>
    <scope>NUCLEOTIDE SEQUENCE [LARGE SCALE GENOMIC DNA]</scope>
    <source>
        <strain evidence="4 5">DSM 45301</strain>
    </source>
</reference>
<dbReference type="Pfam" id="PF01548">
    <property type="entry name" value="DEDD_Tnp_IS110"/>
    <property type="match status" value="1"/>
</dbReference>
<organism evidence="4 5">
    <name type="scientific">Pseudonocardia kunmingensis</name>
    <dbReference type="NCBI Taxonomy" id="630975"/>
    <lineage>
        <taxon>Bacteria</taxon>
        <taxon>Bacillati</taxon>
        <taxon>Actinomycetota</taxon>
        <taxon>Actinomycetes</taxon>
        <taxon>Pseudonocardiales</taxon>
        <taxon>Pseudonocardiaceae</taxon>
        <taxon>Pseudonocardia</taxon>
    </lineage>
</organism>